<proteinExistence type="predicted"/>
<name>A0A7U9C1U5_9GAMM</name>
<evidence type="ECO:0000313" key="1">
    <source>
        <dbReference type="EMBL" id="EHJ93616.1"/>
    </source>
</evidence>
<accession>A0A7U9C1U5</accession>
<dbReference type="EMBL" id="JH393257">
    <property type="protein sequence ID" value="EHJ93616.1"/>
    <property type="molecule type" value="Genomic_DNA"/>
</dbReference>
<reference evidence="1 2" key="1">
    <citation type="submission" date="2011-10" db="EMBL/GenBank/DDBJ databases">
        <authorList>
            <person name="Quillaguamn J."/>
            <person name="Guzmn D."/>
            <person name="Balderrama-Subieta A."/>
            <person name="Cardona-Ortuo C."/>
            <person name="Guevara-Martnez M."/>
            <person name="Callisaya-Quispe N."/>
        </authorList>
    </citation>
    <scope>NUCLEOTIDE SEQUENCE [LARGE SCALE GENOMIC DNA]</scope>
    <source>
        <strain evidence="1 2">LC1</strain>
    </source>
</reference>
<gene>
    <name evidence="1" type="ORF">KUC_0565</name>
</gene>
<dbReference type="Proteomes" id="UP000005756">
    <property type="component" value="Unassembled WGS sequence"/>
</dbReference>
<dbReference type="AlphaFoldDB" id="A0A7U9C1U5"/>
<evidence type="ECO:0000313" key="2">
    <source>
        <dbReference type="Proteomes" id="UP000005756"/>
    </source>
</evidence>
<sequence length="37" mass="4195">MFSSYSIYKVEDISKTTTMDLAQGIISLNVQVHFDVL</sequence>
<protein>
    <submittedName>
        <fullName evidence="1">Uncharacterized protein</fullName>
    </submittedName>
</protein>
<organism evidence="1 2">
    <name type="scientific">Vreelandella boliviensis LC1</name>
    <dbReference type="NCBI Taxonomy" id="1072583"/>
    <lineage>
        <taxon>Bacteria</taxon>
        <taxon>Pseudomonadati</taxon>
        <taxon>Pseudomonadota</taxon>
        <taxon>Gammaproteobacteria</taxon>
        <taxon>Oceanospirillales</taxon>
        <taxon>Halomonadaceae</taxon>
        <taxon>Vreelandella</taxon>
    </lineage>
</organism>